<dbReference type="AlphaFoldDB" id="A0A6J0LQ97"/>
<dbReference type="KEGG" id="rsz:108833068"/>
<organism evidence="2 3">
    <name type="scientific">Raphanus sativus</name>
    <name type="common">Radish</name>
    <name type="synonym">Raphanus raphanistrum var. sativus</name>
    <dbReference type="NCBI Taxonomy" id="3726"/>
    <lineage>
        <taxon>Eukaryota</taxon>
        <taxon>Viridiplantae</taxon>
        <taxon>Streptophyta</taxon>
        <taxon>Embryophyta</taxon>
        <taxon>Tracheophyta</taxon>
        <taxon>Spermatophyta</taxon>
        <taxon>Magnoliopsida</taxon>
        <taxon>eudicotyledons</taxon>
        <taxon>Gunneridae</taxon>
        <taxon>Pentapetalae</taxon>
        <taxon>rosids</taxon>
        <taxon>malvids</taxon>
        <taxon>Brassicales</taxon>
        <taxon>Brassicaceae</taxon>
        <taxon>Brassiceae</taxon>
        <taxon>Raphanus</taxon>
    </lineage>
</organism>
<dbReference type="GeneID" id="108833068"/>
<dbReference type="CDD" id="cd06222">
    <property type="entry name" value="RNase_H_like"/>
    <property type="match status" value="1"/>
</dbReference>
<dbReference type="InterPro" id="IPR052929">
    <property type="entry name" value="RNase_H-like_EbsB-rel"/>
</dbReference>
<dbReference type="Pfam" id="PF13456">
    <property type="entry name" value="RVT_3"/>
    <property type="match status" value="1"/>
</dbReference>
<accession>A0A6J0LQ97</accession>
<dbReference type="PANTHER" id="PTHR47074">
    <property type="entry name" value="BNAC02G40300D PROTEIN"/>
    <property type="match status" value="1"/>
</dbReference>
<sequence length="190" mass="21858">MKEEVDQWFQLNMVSNSTSTATTTLHHCERWLPPENGVIKCNVHANWRNPYLHSGVAWIAKDHNGNVTHHARDAIVHAPNRFIAELRCIIFAMTSLSDLRISRVIISSDYTEVIEAIKCPLQWPRHRGLLQQVLRLKEKFQVITFDSEKVTANGVARDIARSVLRDGRFQSYLAMGGPSWLHDRIAREQH</sequence>
<name>A0A6J0LQ97_RAPSA</name>
<evidence type="ECO:0000313" key="3">
    <source>
        <dbReference type="RefSeq" id="XP_018462023.2"/>
    </source>
</evidence>
<feature type="domain" description="RNase H type-1" evidence="1">
    <location>
        <begin position="43"/>
        <end position="162"/>
    </location>
</feature>
<reference evidence="3" key="2">
    <citation type="submission" date="2025-08" db="UniProtKB">
        <authorList>
            <consortium name="RefSeq"/>
        </authorList>
    </citation>
    <scope>IDENTIFICATION</scope>
    <source>
        <tissue evidence="3">Leaf</tissue>
    </source>
</reference>
<keyword evidence="2" id="KW-1185">Reference proteome</keyword>
<dbReference type="InterPro" id="IPR012337">
    <property type="entry name" value="RNaseH-like_sf"/>
</dbReference>
<dbReference type="Gene3D" id="3.30.420.10">
    <property type="entry name" value="Ribonuclease H-like superfamily/Ribonuclease H"/>
    <property type="match status" value="1"/>
</dbReference>
<proteinExistence type="predicted"/>
<dbReference type="InterPro" id="IPR044730">
    <property type="entry name" value="RNase_H-like_dom_plant"/>
</dbReference>
<dbReference type="PANTHER" id="PTHR47074:SF53">
    <property type="entry name" value="REVERSE TRANSCRIPTASE-LIKE PROTEIN"/>
    <property type="match status" value="1"/>
</dbReference>
<gene>
    <name evidence="3" type="primary">LOC108833068</name>
</gene>
<dbReference type="OrthoDB" id="1107273at2759"/>
<dbReference type="GO" id="GO:0004523">
    <property type="term" value="F:RNA-DNA hybrid ribonuclease activity"/>
    <property type="evidence" value="ECO:0007669"/>
    <property type="project" value="InterPro"/>
</dbReference>
<evidence type="ECO:0000259" key="1">
    <source>
        <dbReference type="Pfam" id="PF13456"/>
    </source>
</evidence>
<dbReference type="GO" id="GO:0003676">
    <property type="term" value="F:nucleic acid binding"/>
    <property type="evidence" value="ECO:0007669"/>
    <property type="project" value="InterPro"/>
</dbReference>
<evidence type="ECO:0000313" key="2">
    <source>
        <dbReference type="Proteomes" id="UP000504610"/>
    </source>
</evidence>
<reference evidence="2" key="1">
    <citation type="journal article" date="2019" name="Database">
        <title>The radish genome database (RadishGD): an integrated information resource for radish genomics.</title>
        <authorList>
            <person name="Yu H.J."/>
            <person name="Baek S."/>
            <person name="Lee Y.J."/>
            <person name="Cho A."/>
            <person name="Mun J.H."/>
        </authorList>
    </citation>
    <scope>NUCLEOTIDE SEQUENCE [LARGE SCALE GENOMIC DNA]</scope>
    <source>
        <strain evidence="2">cv. WK10039</strain>
    </source>
</reference>
<protein>
    <submittedName>
        <fullName evidence="3">Uncharacterized protein LOC108833068</fullName>
    </submittedName>
</protein>
<dbReference type="SUPFAM" id="SSF53098">
    <property type="entry name" value="Ribonuclease H-like"/>
    <property type="match status" value="1"/>
</dbReference>
<dbReference type="Proteomes" id="UP000504610">
    <property type="component" value="Chromosome 2"/>
</dbReference>
<dbReference type="InterPro" id="IPR036397">
    <property type="entry name" value="RNaseH_sf"/>
</dbReference>
<dbReference type="RefSeq" id="XP_018462023.2">
    <property type="nucleotide sequence ID" value="XM_018606521.2"/>
</dbReference>
<dbReference type="InterPro" id="IPR002156">
    <property type="entry name" value="RNaseH_domain"/>
</dbReference>